<dbReference type="EMBL" id="CADCXU010032015">
    <property type="protein sequence ID" value="CAB0017856.1"/>
    <property type="molecule type" value="Genomic_DNA"/>
</dbReference>
<keyword evidence="3" id="KW-1185">Reference proteome</keyword>
<keyword evidence="1" id="KW-1133">Transmembrane helix</keyword>
<dbReference type="AlphaFoldDB" id="A0A6H5HI81"/>
<sequence length="125" mass="13331">MIILLDIQGYQTTASVTPLKIELGGVFLGTLIGLGFVLLAPKVSELFNHGHHQSAGQYSPHGSWSRSEDQNMMNGLSKIISRVDETLQENNIDSMSCLERAACSYVQSSGGSSGQIASTLLSSNS</sequence>
<keyword evidence="1" id="KW-0472">Membrane</keyword>
<feature type="non-terminal residue" evidence="2">
    <location>
        <position position="125"/>
    </location>
</feature>
<gene>
    <name evidence="2" type="ORF">NTEN_LOCUS21784</name>
</gene>
<evidence type="ECO:0000313" key="3">
    <source>
        <dbReference type="Proteomes" id="UP000479000"/>
    </source>
</evidence>
<evidence type="ECO:0000313" key="2">
    <source>
        <dbReference type="EMBL" id="CAB0017856.1"/>
    </source>
</evidence>
<accession>A0A6H5HI81</accession>
<dbReference type="Proteomes" id="UP000479000">
    <property type="component" value="Unassembled WGS sequence"/>
</dbReference>
<name>A0A6H5HI81_9HEMI</name>
<protein>
    <submittedName>
        <fullName evidence="2">Uncharacterized protein</fullName>
    </submittedName>
</protein>
<proteinExistence type="predicted"/>
<keyword evidence="1" id="KW-0812">Transmembrane</keyword>
<dbReference type="OrthoDB" id="6356735at2759"/>
<evidence type="ECO:0000256" key="1">
    <source>
        <dbReference type="SAM" id="Phobius"/>
    </source>
</evidence>
<organism evidence="2 3">
    <name type="scientific">Nesidiocoris tenuis</name>
    <dbReference type="NCBI Taxonomy" id="355587"/>
    <lineage>
        <taxon>Eukaryota</taxon>
        <taxon>Metazoa</taxon>
        <taxon>Ecdysozoa</taxon>
        <taxon>Arthropoda</taxon>
        <taxon>Hexapoda</taxon>
        <taxon>Insecta</taxon>
        <taxon>Pterygota</taxon>
        <taxon>Neoptera</taxon>
        <taxon>Paraneoptera</taxon>
        <taxon>Hemiptera</taxon>
        <taxon>Heteroptera</taxon>
        <taxon>Panheteroptera</taxon>
        <taxon>Cimicomorpha</taxon>
        <taxon>Miridae</taxon>
        <taxon>Dicyphina</taxon>
        <taxon>Nesidiocoris</taxon>
    </lineage>
</organism>
<feature type="transmembrane region" description="Helical" evidence="1">
    <location>
        <begin position="23"/>
        <end position="40"/>
    </location>
</feature>
<reference evidence="2 3" key="1">
    <citation type="submission" date="2020-02" db="EMBL/GenBank/DDBJ databases">
        <authorList>
            <person name="Ferguson B K."/>
        </authorList>
    </citation>
    <scope>NUCLEOTIDE SEQUENCE [LARGE SCALE GENOMIC DNA]</scope>
</reference>